<dbReference type="KEGG" id="ccb:Clocel_1121"/>
<evidence type="ECO:0000256" key="4">
    <source>
        <dbReference type="ARBA" id="ARBA00022475"/>
    </source>
</evidence>
<dbReference type="Pfam" id="PF02518">
    <property type="entry name" value="HATPase_c"/>
    <property type="match status" value="1"/>
</dbReference>
<dbReference type="OrthoDB" id="9780487at2"/>
<dbReference type="PROSITE" id="PS50109">
    <property type="entry name" value="HIS_KIN"/>
    <property type="match status" value="1"/>
</dbReference>
<dbReference type="Gene3D" id="3.30.565.10">
    <property type="entry name" value="Histidine kinase-like ATPase, C-terminal domain"/>
    <property type="match status" value="1"/>
</dbReference>
<evidence type="ECO:0000313" key="14">
    <source>
        <dbReference type="Proteomes" id="UP000002730"/>
    </source>
</evidence>
<feature type="transmembrane region" description="Helical" evidence="11">
    <location>
        <begin position="16"/>
        <end position="35"/>
    </location>
</feature>
<evidence type="ECO:0000256" key="11">
    <source>
        <dbReference type="SAM" id="Phobius"/>
    </source>
</evidence>
<evidence type="ECO:0000256" key="9">
    <source>
        <dbReference type="ARBA" id="ARBA00023012"/>
    </source>
</evidence>
<dbReference type="PRINTS" id="PR00344">
    <property type="entry name" value="BCTRLSENSOR"/>
</dbReference>
<organism evidence="13 14">
    <name type="scientific">Clostridium cellulovorans (strain ATCC 35296 / DSM 3052 / OCM 3 / 743B)</name>
    <dbReference type="NCBI Taxonomy" id="573061"/>
    <lineage>
        <taxon>Bacteria</taxon>
        <taxon>Bacillati</taxon>
        <taxon>Bacillota</taxon>
        <taxon>Clostridia</taxon>
        <taxon>Eubacteriales</taxon>
        <taxon>Clostridiaceae</taxon>
        <taxon>Clostridium</taxon>
    </lineage>
</organism>
<reference evidence="13 14" key="1">
    <citation type="submission" date="2010-08" db="EMBL/GenBank/DDBJ databases">
        <title>Complete sequence of Clostridium cellulovorans 743B.</title>
        <authorList>
            <consortium name="US DOE Joint Genome Institute"/>
            <person name="Lucas S."/>
            <person name="Copeland A."/>
            <person name="Lapidus A."/>
            <person name="Cheng J.-F."/>
            <person name="Bruce D."/>
            <person name="Goodwin L."/>
            <person name="Pitluck S."/>
            <person name="Chertkov O."/>
            <person name="Detter J.C."/>
            <person name="Han C."/>
            <person name="Tapia R."/>
            <person name="Land M."/>
            <person name="Hauser L."/>
            <person name="Chang Y.-J."/>
            <person name="Jeffries C."/>
            <person name="Kyrpides N."/>
            <person name="Ivanova N."/>
            <person name="Mikhailova N."/>
            <person name="Hemme C.L."/>
            <person name="Woyke T."/>
        </authorList>
    </citation>
    <scope>NUCLEOTIDE SEQUENCE [LARGE SCALE GENOMIC DNA]</scope>
    <source>
        <strain evidence="14">ATCC 35296 / DSM 3052 / OCM 3 / 743B</strain>
    </source>
</reference>
<dbReference type="EC" id="2.7.13.3" evidence="3"/>
<evidence type="ECO:0000256" key="5">
    <source>
        <dbReference type="ARBA" id="ARBA00022679"/>
    </source>
</evidence>
<feature type="domain" description="Histidine kinase" evidence="12">
    <location>
        <begin position="121"/>
        <end position="328"/>
    </location>
</feature>
<dbReference type="STRING" id="573061.Clocel_1121"/>
<gene>
    <name evidence="13" type="ordered locus">Clocel_1121</name>
</gene>
<keyword evidence="10 11" id="KW-0472">Membrane</keyword>
<dbReference type="HOGENOM" id="CLU_000445_13_1_9"/>
<dbReference type="GO" id="GO:0005886">
    <property type="term" value="C:plasma membrane"/>
    <property type="evidence" value="ECO:0007669"/>
    <property type="project" value="UniProtKB-SubCell"/>
</dbReference>
<dbReference type="GO" id="GO:0016036">
    <property type="term" value="P:cellular response to phosphate starvation"/>
    <property type="evidence" value="ECO:0007669"/>
    <property type="project" value="TreeGrafter"/>
</dbReference>
<protein>
    <recommendedName>
        <fullName evidence="3">histidine kinase</fullName>
        <ecNumber evidence="3">2.7.13.3</ecNumber>
    </recommendedName>
</protein>
<dbReference type="PANTHER" id="PTHR45453">
    <property type="entry name" value="PHOSPHATE REGULON SENSOR PROTEIN PHOR"/>
    <property type="match status" value="1"/>
</dbReference>
<dbReference type="SUPFAM" id="SSF55874">
    <property type="entry name" value="ATPase domain of HSP90 chaperone/DNA topoisomerase II/histidine kinase"/>
    <property type="match status" value="1"/>
</dbReference>
<sequence>MSLGKLIRITLRKEKAAISLYLCSCISVMLFYFFLYEGQFMLYPFLICLFCLVVYLIYKFLSYRTFYRNVKEIKTSPAYSKGDDSVFEEVFDEIRDIHNEYISKIYSLESKNEEKDKLLTEWIHNMKTSVAVIDLAVEKLPNSEVVKDIRDENSLLQKNLEEVLNIFRLGEFSKDYVPEEINLKALVKECINSQKRNFIYAKVFPEVDIPENYFILSDKKWSKYVIGQIISNAIKYSIAESKVRFYVEESDGNITLHIQDFGIGIRKEELSRVFEAFFTGSNGRKEEKSSGIGLYMCKCICDNLNEKIQIDSEVSRGTTVSISYLNKS</sequence>
<dbReference type="GO" id="GO:0004721">
    <property type="term" value="F:phosphoprotein phosphatase activity"/>
    <property type="evidence" value="ECO:0007669"/>
    <property type="project" value="TreeGrafter"/>
</dbReference>
<comment type="subcellular location">
    <subcellularLocation>
        <location evidence="2">Cell membrane</location>
        <topology evidence="2">Multi-pass membrane protein</topology>
    </subcellularLocation>
</comment>
<keyword evidence="9" id="KW-0902">Two-component regulatory system</keyword>
<keyword evidence="8 11" id="KW-1133">Transmembrane helix</keyword>
<dbReference type="InterPro" id="IPR004358">
    <property type="entry name" value="Sig_transdc_His_kin-like_C"/>
</dbReference>
<dbReference type="PANTHER" id="PTHR45453:SF2">
    <property type="entry name" value="HISTIDINE KINASE"/>
    <property type="match status" value="1"/>
</dbReference>
<evidence type="ECO:0000256" key="7">
    <source>
        <dbReference type="ARBA" id="ARBA00022777"/>
    </source>
</evidence>
<dbReference type="InterPro" id="IPR050351">
    <property type="entry name" value="BphY/WalK/GraS-like"/>
</dbReference>
<comment type="catalytic activity">
    <reaction evidence="1">
        <text>ATP + protein L-histidine = ADP + protein N-phospho-L-histidine.</text>
        <dbReference type="EC" id="2.7.13.3"/>
    </reaction>
</comment>
<feature type="transmembrane region" description="Helical" evidence="11">
    <location>
        <begin position="41"/>
        <end position="61"/>
    </location>
</feature>
<keyword evidence="4" id="KW-1003">Cell membrane</keyword>
<dbReference type="InterPro" id="IPR036890">
    <property type="entry name" value="HATPase_C_sf"/>
</dbReference>
<evidence type="ECO:0000256" key="2">
    <source>
        <dbReference type="ARBA" id="ARBA00004651"/>
    </source>
</evidence>
<dbReference type="EMBL" id="CP002160">
    <property type="protein sequence ID" value="ADL50879.1"/>
    <property type="molecule type" value="Genomic_DNA"/>
</dbReference>
<evidence type="ECO:0000256" key="1">
    <source>
        <dbReference type="ARBA" id="ARBA00000085"/>
    </source>
</evidence>
<evidence type="ECO:0000256" key="8">
    <source>
        <dbReference type="ARBA" id="ARBA00022989"/>
    </source>
</evidence>
<dbReference type="GO" id="GO:0000155">
    <property type="term" value="F:phosphorelay sensor kinase activity"/>
    <property type="evidence" value="ECO:0007669"/>
    <property type="project" value="TreeGrafter"/>
</dbReference>
<evidence type="ECO:0000313" key="13">
    <source>
        <dbReference type="EMBL" id="ADL50879.1"/>
    </source>
</evidence>
<keyword evidence="14" id="KW-1185">Reference proteome</keyword>
<proteinExistence type="predicted"/>
<evidence type="ECO:0000256" key="6">
    <source>
        <dbReference type="ARBA" id="ARBA00022692"/>
    </source>
</evidence>
<accession>D9SU41</accession>
<evidence type="ECO:0000256" key="3">
    <source>
        <dbReference type="ARBA" id="ARBA00012438"/>
    </source>
</evidence>
<evidence type="ECO:0000259" key="12">
    <source>
        <dbReference type="PROSITE" id="PS50109"/>
    </source>
</evidence>
<dbReference type="Proteomes" id="UP000002730">
    <property type="component" value="Chromosome"/>
</dbReference>
<dbReference type="InterPro" id="IPR005467">
    <property type="entry name" value="His_kinase_dom"/>
</dbReference>
<keyword evidence="5" id="KW-0808">Transferase</keyword>
<evidence type="ECO:0000256" key="10">
    <source>
        <dbReference type="ARBA" id="ARBA00023136"/>
    </source>
</evidence>
<dbReference type="SMART" id="SM00387">
    <property type="entry name" value="HATPase_c"/>
    <property type="match status" value="1"/>
</dbReference>
<dbReference type="InterPro" id="IPR003594">
    <property type="entry name" value="HATPase_dom"/>
</dbReference>
<keyword evidence="6 11" id="KW-0812">Transmembrane</keyword>
<name>D9SU41_CLOC7</name>
<keyword evidence="7 13" id="KW-0418">Kinase</keyword>
<dbReference type="eggNOG" id="COG2205">
    <property type="taxonomic scope" value="Bacteria"/>
</dbReference>
<dbReference type="AlphaFoldDB" id="D9SU41"/>